<dbReference type="Proteomes" id="UP000318661">
    <property type="component" value="Unassembled WGS sequence"/>
</dbReference>
<dbReference type="AlphaFoldDB" id="A0A537LRB2"/>
<gene>
    <name evidence="1" type="ORF">E6G99_00205</name>
</gene>
<protein>
    <submittedName>
        <fullName evidence="1">Helix-turn-helix transcriptional regulator</fullName>
    </submittedName>
</protein>
<evidence type="ECO:0000313" key="1">
    <source>
        <dbReference type="EMBL" id="TMJ10561.1"/>
    </source>
</evidence>
<name>A0A537LRB2_9BACT</name>
<dbReference type="CDD" id="cd00093">
    <property type="entry name" value="HTH_XRE"/>
    <property type="match status" value="1"/>
</dbReference>
<organism evidence="1 2">
    <name type="scientific">Candidatus Segetimicrobium genomatis</name>
    <dbReference type="NCBI Taxonomy" id="2569760"/>
    <lineage>
        <taxon>Bacteria</taxon>
        <taxon>Bacillati</taxon>
        <taxon>Candidatus Sysuimicrobiota</taxon>
        <taxon>Candidatus Sysuimicrobiia</taxon>
        <taxon>Candidatus Sysuimicrobiales</taxon>
        <taxon>Candidatus Segetimicrobiaceae</taxon>
        <taxon>Candidatus Segetimicrobium</taxon>
    </lineage>
</organism>
<evidence type="ECO:0000313" key="2">
    <source>
        <dbReference type="Proteomes" id="UP000318661"/>
    </source>
</evidence>
<comment type="caution">
    <text evidence="1">The sequence shown here is derived from an EMBL/GenBank/DDBJ whole genome shotgun (WGS) entry which is preliminary data.</text>
</comment>
<dbReference type="Gene3D" id="1.10.260.40">
    <property type="entry name" value="lambda repressor-like DNA-binding domains"/>
    <property type="match status" value="1"/>
</dbReference>
<reference evidence="1 2" key="1">
    <citation type="journal article" date="2019" name="Nat. Microbiol.">
        <title>Mediterranean grassland soil C-N compound turnover is dependent on rainfall and depth, and is mediated by genomically divergent microorganisms.</title>
        <authorList>
            <person name="Diamond S."/>
            <person name="Andeer P.F."/>
            <person name="Li Z."/>
            <person name="Crits-Christoph A."/>
            <person name="Burstein D."/>
            <person name="Anantharaman K."/>
            <person name="Lane K.R."/>
            <person name="Thomas B.C."/>
            <person name="Pan C."/>
            <person name="Northen T.R."/>
            <person name="Banfield J.F."/>
        </authorList>
    </citation>
    <scope>NUCLEOTIDE SEQUENCE [LARGE SCALE GENOMIC DNA]</scope>
    <source>
        <strain evidence="1">NP_2</strain>
    </source>
</reference>
<dbReference type="InterPro" id="IPR010982">
    <property type="entry name" value="Lambda_DNA-bd_dom_sf"/>
</dbReference>
<dbReference type="InterPro" id="IPR001387">
    <property type="entry name" value="Cro/C1-type_HTH"/>
</dbReference>
<dbReference type="GO" id="GO:0003677">
    <property type="term" value="F:DNA binding"/>
    <property type="evidence" value="ECO:0007669"/>
    <property type="project" value="InterPro"/>
</dbReference>
<accession>A0A537LRB2</accession>
<proteinExistence type="predicted"/>
<dbReference type="SUPFAM" id="SSF47413">
    <property type="entry name" value="lambda repressor-like DNA-binding domains"/>
    <property type="match status" value="1"/>
</dbReference>
<sequence length="186" mass="20683">MGTRHPPTKVREDLRAFGAYVRLLRENFYGKGRGKRLRQLSRETGIAPSVLSRGERGLQDLRQVEYIERLAPCLGVRPSVLKRVAALITPQDVEDFRRLDRGPGAADFRHHGASRLLWVNLTNQLQRLRGTSPETLEALLGYIEYLASREHPHHPVQGDGPPPAAEKIVTAVAWASGAAKTPSPET</sequence>
<dbReference type="EMBL" id="VBAJ01000008">
    <property type="protein sequence ID" value="TMJ10561.1"/>
    <property type="molecule type" value="Genomic_DNA"/>
</dbReference>